<protein>
    <recommendedName>
        <fullName evidence="3">CHCH domain-containing protein</fullName>
    </recommendedName>
</protein>
<dbReference type="SUPFAM" id="SSF47072">
    <property type="entry name" value="Cysteine alpha-hairpin motif"/>
    <property type="match status" value="1"/>
</dbReference>
<dbReference type="InterPro" id="IPR009069">
    <property type="entry name" value="Cys_alpha_HP_mot_SF"/>
</dbReference>
<dbReference type="Proteomes" id="UP000594260">
    <property type="component" value="Unplaced"/>
</dbReference>
<dbReference type="GO" id="GO:0003723">
    <property type="term" value="F:RNA binding"/>
    <property type="evidence" value="ECO:0007669"/>
    <property type="project" value="TreeGrafter"/>
</dbReference>
<dbReference type="GO" id="GO:0005761">
    <property type="term" value="C:mitochondrial ribosome"/>
    <property type="evidence" value="ECO:0007669"/>
    <property type="project" value="InterPro"/>
</dbReference>
<dbReference type="AlphaFoldDB" id="A0A7M7KVV7"/>
<evidence type="ECO:0008006" key="3">
    <source>
        <dbReference type="Google" id="ProtNLM"/>
    </source>
</evidence>
<dbReference type="OMA" id="CVTEMSM"/>
<dbReference type="InParanoid" id="A0A7M7KVV7"/>
<accession>A0A7M7KVV7</accession>
<dbReference type="GO" id="GO:0032543">
    <property type="term" value="P:mitochondrial translation"/>
    <property type="evidence" value="ECO:0007669"/>
    <property type="project" value="InterPro"/>
</dbReference>
<dbReference type="GO" id="GO:0005654">
    <property type="term" value="C:nucleoplasm"/>
    <property type="evidence" value="ECO:0007669"/>
    <property type="project" value="TreeGrafter"/>
</dbReference>
<dbReference type="EnsemblMetazoa" id="XM_022817025">
    <property type="protein sequence ID" value="XP_022672760"/>
    <property type="gene ID" value="LOC111255260"/>
</dbReference>
<dbReference type="KEGG" id="vde:111255260"/>
<evidence type="ECO:0000313" key="2">
    <source>
        <dbReference type="Proteomes" id="UP000594260"/>
    </source>
</evidence>
<proteinExistence type="predicted"/>
<dbReference type="RefSeq" id="XP_022672760.1">
    <property type="nucleotide sequence ID" value="XM_022817025.1"/>
</dbReference>
<evidence type="ECO:0000313" key="1">
    <source>
        <dbReference type="EnsemblMetazoa" id="XP_022672760"/>
    </source>
</evidence>
<dbReference type="OrthoDB" id="5825849at2759"/>
<sequence length="138" mass="15773">MRTTDPLQFSAADVLHSRVSCRNPVVRKIPFREMLPMQLKDKVSGKKENSKGVACLPEMFTLFTCLSKTDFDTLKCPNEVKAFQLCYKNHTANVAEYKAKGSLGILVPDQKLNDMTSQQINTLLKKYPIGQFMKKIRW</sequence>
<dbReference type="PANTHER" id="PTHR31278:SF2">
    <property type="entry name" value="SMALL RIBOSOMAL SUBUNIT PROTEIN MS37"/>
    <property type="match status" value="1"/>
</dbReference>
<dbReference type="InterPro" id="IPR033620">
    <property type="entry name" value="Ribosomal_mS37_met"/>
</dbReference>
<organism evidence="1 2">
    <name type="scientific">Varroa destructor</name>
    <name type="common">Honeybee mite</name>
    <dbReference type="NCBI Taxonomy" id="109461"/>
    <lineage>
        <taxon>Eukaryota</taxon>
        <taxon>Metazoa</taxon>
        <taxon>Ecdysozoa</taxon>
        <taxon>Arthropoda</taxon>
        <taxon>Chelicerata</taxon>
        <taxon>Arachnida</taxon>
        <taxon>Acari</taxon>
        <taxon>Parasitiformes</taxon>
        <taxon>Mesostigmata</taxon>
        <taxon>Gamasina</taxon>
        <taxon>Dermanyssoidea</taxon>
        <taxon>Varroidae</taxon>
        <taxon>Varroa</taxon>
    </lineage>
</organism>
<keyword evidence="2" id="KW-1185">Reference proteome</keyword>
<name>A0A7M7KVV7_VARDE</name>
<dbReference type="GeneID" id="111255260"/>
<dbReference type="PANTHER" id="PTHR31278">
    <property type="entry name" value="CHCHD1"/>
    <property type="match status" value="1"/>
</dbReference>
<dbReference type="FunCoup" id="A0A7M7KVV7">
    <property type="interactions" value="950"/>
</dbReference>
<reference evidence="1" key="1">
    <citation type="submission" date="2021-01" db="UniProtKB">
        <authorList>
            <consortium name="EnsemblMetazoa"/>
        </authorList>
    </citation>
    <scope>IDENTIFICATION</scope>
</reference>